<dbReference type="Gene3D" id="3.30.70.870">
    <property type="entry name" value="Elongation Factor G (Translational Gtpase), domain 3"/>
    <property type="match status" value="1"/>
</dbReference>
<evidence type="ECO:0000256" key="5">
    <source>
        <dbReference type="ARBA" id="ARBA00023134"/>
    </source>
</evidence>
<dbReference type="SMART" id="SM00838">
    <property type="entry name" value="EFG_C"/>
    <property type="match status" value="1"/>
</dbReference>
<dbReference type="InterPro" id="IPR014721">
    <property type="entry name" value="Ribsml_uS5_D2-typ_fold_subgr"/>
</dbReference>
<dbReference type="CDD" id="cd01434">
    <property type="entry name" value="EFG_mtEFG1_IV"/>
    <property type="match status" value="1"/>
</dbReference>
<protein>
    <recommendedName>
        <fullName evidence="1">Elongation factor G</fullName>
    </recommendedName>
</protein>
<evidence type="ECO:0000313" key="9">
    <source>
        <dbReference type="EMBL" id="AUG53952.1"/>
    </source>
</evidence>
<dbReference type="Gene3D" id="3.40.50.300">
    <property type="entry name" value="P-loop containing nucleotide triphosphate hydrolases"/>
    <property type="match status" value="1"/>
</dbReference>
<dbReference type="CDD" id="cd01342">
    <property type="entry name" value="Translation_Factor_II_like"/>
    <property type="match status" value="1"/>
</dbReference>
<keyword evidence="3 9" id="KW-0251">Elongation factor</keyword>
<dbReference type="InterPro" id="IPR020568">
    <property type="entry name" value="Ribosomal_Su5_D2-typ_SF"/>
</dbReference>
<proteinExistence type="predicted"/>
<organism evidence="9 10">
    <name type="scientific">Thalassospira marina</name>
    <dbReference type="NCBI Taxonomy" id="2048283"/>
    <lineage>
        <taxon>Bacteria</taxon>
        <taxon>Pseudomonadati</taxon>
        <taxon>Pseudomonadota</taxon>
        <taxon>Alphaproteobacteria</taxon>
        <taxon>Rhodospirillales</taxon>
        <taxon>Thalassospiraceae</taxon>
        <taxon>Thalassospira</taxon>
    </lineage>
</organism>
<dbReference type="CDD" id="cd03713">
    <property type="entry name" value="EFG_mtEFG_C"/>
    <property type="match status" value="1"/>
</dbReference>
<dbReference type="Proteomes" id="UP000233458">
    <property type="component" value="Chromosome"/>
</dbReference>
<evidence type="ECO:0000259" key="8">
    <source>
        <dbReference type="PROSITE" id="PS51722"/>
    </source>
</evidence>
<dbReference type="InterPro" id="IPR027417">
    <property type="entry name" value="P-loop_NTPase"/>
</dbReference>
<dbReference type="SMART" id="SM00889">
    <property type="entry name" value="EFG_IV"/>
    <property type="match status" value="1"/>
</dbReference>
<evidence type="ECO:0000256" key="6">
    <source>
        <dbReference type="ARBA" id="ARBA00024731"/>
    </source>
</evidence>
<dbReference type="InterPro" id="IPR041095">
    <property type="entry name" value="EFG_II"/>
</dbReference>
<keyword evidence="5" id="KW-0342">GTP-binding</keyword>
<dbReference type="PANTHER" id="PTHR43261:SF7">
    <property type="entry name" value="ELONGATION FACTOR G-LIKE PROTEIN"/>
    <property type="match status" value="1"/>
</dbReference>
<accession>A0ABM6QBS1</accession>
<dbReference type="InterPro" id="IPR000640">
    <property type="entry name" value="EFG_V-like"/>
</dbReference>
<dbReference type="Pfam" id="PF00009">
    <property type="entry name" value="GTP_EFTU"/>
    <property type="match status" value="1"/>
</dbReference>
<dbReference type="SUPFAM" id="SSF54980">
    <property type="entry name" value="EF-G C-terminal domain-like"/>
    <property type="match status" value="2"/>
</dbReference>
<dbReference type="SUPFAM" id="SSF54211">
    <property type="entry name" value="Ribosomal protein S5 domain 2-like"/>
    <property type="match status" value="1"/>
</dbReference>
<feature type="region of interest" description="Disordered" evidence="7">
    <location>
        <begin position="1"/>
        <end position="35"/>
    </location>
</feature>
<dbReference type="Gene3D" id="3.30.230.10">
    <property type="match status" value="1"/>
</dbReference>
<dbReference type="CDD" id="cd04170">
    <property type="entry name" value="EF-G_bact"/>
    <property type="match status" value="1"/>
</dbReference>
<dbReference type="SUPFAM" id="SSF50447">
    <property type="entry name" value="Translation proteins"/>
    <property type="match status" value="1"/>
</dbReference>
<dbReference type="InterPro" id="IPR005517">
    <property type="entry name" value="Transl_elong_EFG/EF2_IV"/>
</dbReference>
<dbReference type="Pfam" id="PF00679">
    <property type="entry name" value="EFG_C"/>
    <property type="match status" value="1"/>
</dbReference>
<dbReference type="Gene3D" id="2.40.30.10">
    <property type="entry name" value="Translation factors"/>
    <property type="match status" value="1"/>
</dbReference>
<dbReference type="EMBL" id="CP024199">
    <property type="protein sequence ID" value="AUG53952.1"/>
    <property type="molecule type" value="Genomic_DNA"/>
</dbReference>
<feature type="compositionally biased region" description="Polar residues" evidence="7">
    <location>
        <begin position="11"/>
        <end position="35"/>
    </location>
</feature>
<dbReference type="InterPro" id="IPR047872">
    <property type="entry name" value="EFG_IV"/>
</dbReference>
<gene>
    <name evidence="9" type="ORF">CSC3H3_15410</name>
</gene>
<keyword evidence="10" id="KW-1185">Reference proteome</keyword>
<dbReference type="InterPro" id="IPR000795">
    <property type="entry name" value="T_Tr_GTP-bd_dom"/>
</dbReference>
<dbReference type="Pfam" id="PF03764">
    <property type="entry name" value="EFG_IV"/>
    <property type="match status" value="1"/>
</dbReference>
<evidence type="ECO:0000256" key="3">
    <source>
        <dbReference type="ARBA" id="ARBA00022768"/>
    </source>
</evidence>
<name>A0ABM6QBS1_9PROT</name>
<sequence length="703" mass="76374">MRPRKKEKTVPPSSAISQTGSATSQSGLSGHSTQPPRCAALVGPYSSGKSSLLESLLAFSGTLHRKGSIREGTTIADSNAEARSRQMSIEPTIARTTYLDEEWHFIDCPGSVDFAQDSRDAVMVCDVAIVVVEADSEKMVTAAPILQFLDHNRIPHLVFINKTDNSGCRIRNSLAALQELTSRPLVLREIPLRDKGENEAITGFVDLVSERAYEYCEDGSPSRLIALPTQNRTDETSARDTLLEQLADFDDSLLEQILDDHTPANNDIYASLGRDLADDLIVPVFFGSGEHDHGIRRLFKALRHEAPGPEVAAYRLGIDPSSGNCATQIFKTFHLPHEGRFCIGRVLAGTLRQGDALGQDHATGLCTLFGNRHDKIDQAQTGCVIGLPRMNHARTGMLLGAQGQSSLDLWPAPLPPLYQLALVVNKPGDDVKLNEALRHLCEQDRSLSVMHHDQSGQLVLQGQGDIHLQLVLAQLAERYHLDIGTMAVATGFQETIRTAFEAHGRYKKQSGGHGQFGDVKLTARPLARGSGFEFVDAIVGGAIPRQYIGAVQKGIVDALRTGPLGFPVIDLQVTLTDGAFHAVDSSDQAFQMAGRLAIADGLKNAGTTLLEPVDSVTFIVPVSCTSRAQRLISSRRGQILGFNAREGWPGWDEIQANMPGSETRDMILELRSITLGTGFFTREFSHMQEISGKAADAALKREA</sequence>
<dbReference type="Pfam" id="PF14492">
    <property type="entry name" value="EFG_III"/>
    <property type="match status" value="1"/>
</dbReference>
<dbReference type="SUPFAM" id="SSF52540">
    <property type="entry name" value="P-loop containing nucleoside triphosphate hydrolases"/>
    <property type="match status" value="1"/>
</dbReference>
<dbReference type="NCBIfam" id="NF009379">
    <property type="entry name" value="PRK12740.1-3"/>
    <property type="match status" value="1"/>
</dbReference>
<feature type="domain" description="Tr-type G" evidence="8">
    <location>
        <begin position="34"/>
        <end position="310"/>
    </location>
</feature>
<evidence type="ECO:0000313" key="10">
    <source>
        <dbReference type="Proteomes" id="UP000233458"/>
    </source>
</evidence>
<dbReference type="Gene3D" id="3.30.70.240">
    <property type="match status" value="1"/>
</dbReference>
<dbReference type="InterPro" id="IPR035649">
    <property type="entry name" value="EFG_V"/>
</dbReference>
<evidence type="ECO:0000256" key="7">
    <source>
        <dbReference type="SAM" id="MobiDB-lite"/>
    </source>
</evidence>
<dbReference type="InterPro" id="IPR009000">
    <property type="entry name" value="Transl_B-barrel_sf"/>
</dbReference>
<reference evidence="9 10" key="1">
    <citation type="submission" date="2017-10" db="EMBL/GenBank/DDBJ databases">
        <title>Biodiversity and function of Thalassospira species in the particle-attached aromatic-hydrocarbon-degrading consortia from the surface seawater of the China South Sea.</title>
        <authorList>
            <person name="Dong C."/>
            <person name="Liu R."/>
            <person name="Shao Z."/>
        </authorList>
    </citation>
    <scope>NUCLEOTIDE SEQUENCE [LARGE SCALE GENOMIC DNA]</scope>
    <source>
        <strain evidence="9 10">CSC3H3</strain>
    </source>
</reference>
<evidence type="ECO:0000256" key="1">
    <source>
        <dbReference type="ARBA" id="ARBA00017872"/>
    </source>
</evidence>
<evidence type="ECO:0000256" key="4">
    <source>
        <dbReference type="ARBA" id="ARBA00022917"/>
    </source>
</evidence>
<keyword evidence="2" id="KW-0547">Nucleotide-binding</keyword>
<dbReference type="PROSITE" id="PS51722">
    <property type="entry name" value="G_TR_2"/>
    <property type="match status" value="1"/>
</dbReference>
<dbReference type="PANTHER" id="PTHR43261">
    <property type="entry name" value="TRANSLATION ELONGATION FACTOR G-RELATED"/>
    <property type="match status" value="1"/>
</dbReference>
<keyword evidence="4" id="KW-0648">Protein biosynthesis</keyword>
<evidence type="ECO:0000256" key="2">
    <source>
        <dbReference type="ARBA" id="ARBA00022741"/>
    </source>
</evidence>
<dbReference type="GO" id="GO:0003746">
    <property type="term" value="F:translation elongation factor activity"/>
    <property type="evidence" value="ECO:0007669"/>
    <property type="project" value="UniProtKB-KW"/>
</dbReference>
<dbReference type="InterPro" id="IPR035647">
    <property type="entry name" value="EFG_III/V"/>
</dbReference>
<comment type="function">
    <text evidence="6">Catalyzes the GTP-dependent ribosomal translocation step during translation elongation. During this step, the ribosome changes from the pre-translocational (PRE) to the post-translocational (POST) state as the newly formed A-site-bound peptidyl-tRNA and P-site-bound deacylated tRNA move to the P and E sites, respectively. Catalyzes the coordinated movement of the two tRNA molecules, the mRNA and conformational changes in the ribosome.</text>
</comment>